<gene>
    <name evidence="1" type="ORF">MPNT_280008</name>
</gene>
<name>A0A8J2FSF7_9BACT</name>
<dbReference type="Proteomes" id="UP000663859">
    <property type="component" value="Unassembled WGS sequence"/>
</dbReference>
<evidence type="ECO:0000313" key="2">
    <source>
        <dbReference type="Proteomes" id="UP000663859"/>
    </source>
</evidence>
<reference evidence="1" key="1">
    <citation type="submission" date="2021-02" db="EMBL/GenBank/DDBJ databases">
        <authorList>
            <person name="Cremers G."/>
            <person name="Picone N."/>
        </authorList>
    </citation>
    <scope>NUCLEOTIDE SEQUENCE</scope>
    <source>
        <strain evidence="1">PQ17</strain>
    </source>
</reference>
<dbReference type="AlphaFoldDB" id="A0A8J2FSF7"/>
<organism evidence="1 2">
    <name type="scientific">Candidatus Methylacidithermus pantelleriae</name>
    <dbReference type="NCBI Taxonomy" id="2744239"/>
    <lineage>
        <taxon>Bacteria</taxon>
        <taxon>Pseudomonadati</taxon>
        <taxon>Verrucomicrobiota</taxon>
        <taxon>Methylacidiphilae</taxon>
        <taxon>Methylacidiphilales</taxon>
        <taxon>Methylacidiphilaceae</taxon>
        <taxon>Candidatus Methylacidithermus</taxon>
    </lineage>
</organism>
<dbReference type="EMBL" id="CAJNOB010000021">
    <property type="protein sequence ID" value="CAF0698507.1"/>
    <property type="molecule type" value="Genomic_DNA"/>
</dbReference>
<accession>A0A8J2FSF7</accession>
<keyword evidence="2" id="KW-1185">Reference proteome</keyword>
<proteinExistence type="predicted"/>
<evidence type="ECO:0000313" key="1">
    <source>
        <dbReference type="EMBL" id="CAF0698507.1"/>
    </source>
</evidence>
<protein>
    <submittedName>
        <fullName evidence="1">Uncharacterized protein</fullName>
    </submittedName>
</protein>
<comment type="caution">
    <text evidence="1">The sequence shown here is derived from an EMBL/GenBank/DDBJ whole genome shotgun (WGS) entry which is preliminary data.</text>
</comment>
<sequence>MRGQRSPGRSTESAKELVIERLDLRKRKARAGVGGSRSGPLALFLRLR</sequence>